<keyword evidence="2" id="KW-1185">Reference proteome</keyword>
<evidence type="ECO:0000313" key="2">
    <source>
        <dbReference type="Proteomes" id="UP001497680"/>
    </source>
</evidence>
<accession>A0ACC0DDD4</accession>
<evidence type="ECO:0000313" key="1">
    <source>
        <dbReference type="EMBL" id="KAI6090699.1"/>
    </source>
</evidence>
<dbReference type="Proteomes" id="UP001497680">
    <property type="component" value="Unassembled WGS sequence"/>
</dbReference>
<organism evidence="1 2">
    <name type="scientific">Hypoxylon rubiginosum</name>
    <dbReference type="NCBI Taxonomy" id="110542"/>
    <lineage>
        <taxon>Eukaryota</taxon>
        <taxon>Fungi</taxon>
        <taxon>Dikarya</taxon>
        <taxon>Ascomycota</taxon>
        <taxon>Pezizomycotina</taxon>
        <taxon>Sordariomycetes</taxon>
        <taxon>Xylariomycetidae</taxon>
        <taxon>Xylariales</taxon>
        <taxon>Hypoxylaceae</taxon>
        <taxon>Hypoxylon</taxon>
    </lineage>
</organism>
<comment type="caution">
    <text evidence="1">The sequence shown here is derived from an EMBL/GenBank/DDBJ whole genome shotgun (WGS) entry which is preliminary data.</text>
</comment>
<dbReference type="EMBL" id="MU394290">
    <property type="protein sequence ID" value="KAI6090699.1"/>
    <property type="molecule type" value="Genomic_DNA"/>
</dbReference>
<reference evidence="1 2" key="1">
    <citation type="journal article" date="2022" name="New Phytol.">
        <title>Ecological generalism drives hyperdiversity of secondary metabolite gene clusters in xylarialean endophytes.</title>
        <authorList>
            <person name="Franco M.E.E."/>
            <person name="Wisecaver J.H."/>
            <person name="Arnold A.E."/>
            <person name="Ju Y.M."/>
            <person name="Slot J.C."/>
            <person name="Ahrendt S."/>
            <person name="Moore L.P."/>
            <person name="Eastman K.E."/>
            <person name="Scott K."/>
            <person name="Konkel Z."/>
            <person name="Mondo S.J."/>
            <person name="Kuo A."/>
            <person name="Hayes R.D."/>
            <person name="Haridas S."/>
            <person name="Andreopoulos B."/>
            <person name="Riley R."/>
            <person name="LaButti K."/>
            <person name="Pangilinan J."/>
            <person name="Lipzen A."/>
            <person name="Amirebrahimi M."/>
            <person name="Yan J."/>
            <person name="Adam C."/>
            <person name="Keymanesh K."/>
            <person name="Ng V."/>
            <person name="Louie K."/>
            <person name="Northen T."/>
            <person name="Drula E."/>
            <person name="Henrissat B."/>
            <person name="Hsieh H.M."/>
            <person name="Youens-Clark K."/>
            <person name="Lutzoni F."/>
            <person name="Miadlikowska J."/>
            <person name="Eastwood D.C."/>
            <person name="Hamelin R.C."/>
            <person name="Grigoriev I.V."/>
            <person name="U'Ren J.M."/>
        </authorList>
    </citation>
    <scope>NUCLEOTIDE SEQUENCE [LARGE SCALE GENOMIC DNA]</scope>
    <source>
        <strain evidence="1 2">ER1909</strain>
    </source>
</reference>
<gene>
    <name evidence="1" type="ORF">F4821DRAFT_22655</name>
</gene>
<name>A0ACC0DDD4_9PEZI</name>
<sequence>MSLSKFKSLIGQFYPPKATFTEADLTPGSQSGRVFIVTGGNAGIGFELCKLLVTTGATIYMASRSKEKAETAIRSITDSIPQDQPGLGQIKFLHLDLNDLQIVQKAAKEFARQESKLDILWNNAGTGGNAVKWGTRTAQGSEALMGMHCIATLLFTELLRPLLQAAAASSSVPGATRVLWLSSNLVDTGAPTNGVDFSMLDSGYKDGATNYAASKAGTWMLAHEFATRYGKDGILSITVNPGVVRAGSYAGTSQMLMAVLNATLLHDTIYGAYTELYAGLSPEVKLEDYVNIILPWGRVCPIDMVWRPDIAKAMKPEAEGGLGYGQKLWKWCEEQWKPHVAGPSK</sequence>
<protein>
    <submittedName>
        <fullName evidence="1">Uncharacterized protein</fullName>
    </submittedName>
</protein>
<proteinExistence type="predicted"/>